<feature type="domain" description="Flagellar basal body rod protein N-terminal" evidence="8">
    <location>
        <begin position="18"/>
        <end position="40"/>
    </location>
</feature>
<comment type="subcellular location">
    <subcellularLocation>
        <location evidence="1 6">Bacterial flagellum basal body</location>
    </subcellularLocation>
</comment>
<proteinExistence type="inferred from homology"/>
<dbReference type="GO" id="GO:0071978">
    <property type="term" value="P:bacterial-type flagellum-dependent swarming motility"/>
    <property type="evidence" value="ECO:0007669"/>
    <property type="project" value="TreeGrafter"/>
</dbReference>
<dbReference type="OrthoDB" id="9788334at2"/>
<keyword evidence="9" id="KW-0969">Cilium</keyword>
<dbReference type="GO" id="GO:0030694">
    <property type="term" value="C:bacterial-type flagellum basal body, rod"/>
    <property type="evidence" value="ECO:0007669"/>
    <property type="project" value="InterPro"/>
</dbReference>
<dbReference type="InterPro" id="IPR006300">
    <property type="entry name" value="FlgB"/>
</dbReference>
<evidence type="ECO:0000313" key="10">
    <source>
        <dbReference type="Proteomes" id="UP000002534"/>
    </source>
</evidence>
<dbReference type="Proteomes" id="UP000002534">
    <property type="component" value="Chromosome"/>
</dbReference>
<dbReference type="InterPro" id="IPR001444">
    <property type="entry name" value="Flag_bb_rod_N"/>
</dbReference>
<dbReference type="KEGG" id="pca:Pcar_1195"/>
<reference evidence="9 10" key="2">
    <citation type="journal article" date="2012" name="BMC Genomics">
        <title>The genome of Pelobacter carbinolicus reveals surprising metabolic capabilities and physiological features.</title>
        <authorList>
            <person name="Aklujkar M."/>
            <person name="Haveman S.A."/>
            <person name="Didonato R.Jr."/>
            <person name="Chertkov O."/>
            <person name="Han C.S."/>
            <person name="Land M.L."/>
            <person name="Brown P."/>
            <person name="Lovley D.R."/>
        </authorList>
    </citation>
    <scope>NUCLEOTIDE SEQUENCE [LARGE SCALE GENOMIC DNA]</scope>
    <source>
        <strain evidence="10">DSM 2380 / NBRC 103641 / GraBd1</strain>
    </source>
</reference>
<keyword evidence="9" id="KW-0966">Cell projection</keyword>
<evidence type="ECO:0000256" key="6">
    <source>
        <dbReference type="PIRNR" id="PIRNR002889"/>
    </source>
</evidence>
<dbReference type="PIRSF" id="PIRSF002889">
    <property type="entry name" value="Rod_FlgB"/>
    <property type="match status" value="1"/>
</dbReference>
<evidence type="ECO:0000256" key="2">
    <source>
        <dbReference type="ARBA" id="ARBA00009677"/>
    </source>
</evidence>
<gene>
    <name evidence="9" type="primary">flgB</name>
    <name evidence="9" type="ordered locus">Pcar_1195</name>
</gene>
<keyword evidence="9" id="KW-0282">Flagellum</keyword>
<dbReference type="PANTHER" id="PTHR30435">
    <property type="entry name" value="FLAGELLAR PROTEIN"/>
    <property type="match status" value="1"/>
</dbReference>
<evidence type="ECO:0000256" key="1">
    <source>
        <dbReference type="ARBA" id="ARBA00004117"/>
    </source>
</evidence>
<dbReference type="AlphaFoldDB" id="Q3A5B3"/>
<dbReference type="STRING" id="338963.Pcar_1195"/>
<dbReference type="PANTHER" id="PTHR30435:SF12">
    <property type="entry name" value="FLAGELLAR BASAL BODY ROD PROTEIN FLGB"/>
    <property type="match status" value="1"/>
</dbReference>
<evidence type="ECO:0000259" key="8">
    <source>
        <dbReference type="Pfam" id="PF00460"/>
    </source>
</evidence>
<evidence type="ECO:0000256" key="3">
    <source>
        <dbReference type="ARBA" id="ARBA00014376"/>
    </source>
</evidence>
<evidence type="ECO:0000256" key="4">
    <source>
        <dbReference type="ARBA" id="ARBA00023143"/>
    </source>
</evidence>
<feature type="region of interest" description="Disordered" evidence="7">
    <location>
        <begin position="56"/>
        <end position="78"/>
    </location>
</feature>
<evidence type="ECO:0000256" key="5">
    <source>
        <dbReference type="ARBA" id="ARBA00024934"/>
    </source>
</evidence>
<dbReference type="HOGENOM" id="CLU_125463_1_0_7"/>
<organism evidence="9 10">
    <name type="scientific">Syntrophotalea carbinolica (strain DSM 2380 / NBRC 103641 / GraBd1)</name>
    <name type="common">Pelobacter carbinolicus</name>
    <dbReference type="NCBI Taxonomy" id="338963"/>
    <lineage>
        <taxon>Bacteria</taxon>
        <taxon>Pseudomonadati</taxon>
        <taxon>Thermodesulfobacteriota</taxon>
        <taxon>Desulfuromonadia</taxon>
        <taxon>Desulfuromonadales</taxon>
        <taxon>Syntrophotaleaceae</taxon>
        <taxon>Syntrophotalea</taxon>
    </lineage>
</organism>
<evidence type="ECO:0000256" key="7">
    <source>
        <dbReference type="SAM" id="MobiDB-lite"/>
    </source>
</evidence>
<dbReference type="EMBL" id="CP000142">
    <property type="protein sequence ID" value="ABA88444.1"/>
    <property type="molecule type" value="Genomic_DNA"/>
</dbReference>
<sequence length="141" mass="15663">MSEIRIFDRTINVLSKVLDLRQQKQELIASNIANSQTPGYIPVQLSFEEDLARALQNNQSAPGQPSDQPHPRHIPIAAGGLDTLQGQIQRRPDQGLSNDGNGVDLDKQLIAQSENQLLYETTTQILSKKLSTLKYVCQDGR</sequence>
<accession>Q3A5B3</accession>
<reference evidence="10" key="1">
    <citation type="submission" date="2005-10" db="EMBL/GenBank/DDBJ databases">
        <title>Complete sequence of Pelobacter carbinolicus DSM 2380.</title>
        <authorList>
            <person name="Copeland A."/>
            <person name="Lucas S."/>
            <person name="Lapidus A."/>
            <person name="Barry K."/>
            <person name="Detter J.C."/>
            <person name="Glavina T."/>
            <person name="Hammon N."/>
            <person name="Israni S."/>
            <person name="Pitluck S."/>
            <person name="Chertkov O."/>
            <person name="Schmutz J."/>
            <person name="Larimer F."/>
            <person name="Land M."/>
            <person name="Kyrpides N."/>
            <person name="Ivanova N."/>
            <person name="Richardson P."/>
        </authorList>
    </citation>
    <scope>NUCLEOTIDE SEQUENCE [LARGE SCALE GENOMIC DNA]</scope>
    <source>
        <strain evidence="10">DSM 2380 / NBRC 103641 / GraBd1</strain>
    </source>
</reference>
<comment type="function">
    <text evidence="5 6">Structural component of flagellum, the bacterial motility apparatus. Part of the rod structure of flagellar basal body.</text>
</comment>
<dbReference type="Pfam" id="PF00460">
    <property type="entry name" value="Flg_bb_rod"/>
    <property type="match status" value="1"/>
</dbReference>
<evidence type="ECO:0000313" key="9">
    <source>
        <dbReference type="EMBL" id="ABA88444.1"/>
    </source>
</evidence>
<comment type="similarity">
    <text evidence="2 6">Belongs to the flagella basal body rod proteins family.</text>
</comment>
<dbReference type="eggNOG" id="COG1815">
    <property type="taxonomic scope" value="Bacteria"/>
</dbReference>
<dbReference type="RefSeq" id="WP_011340918.1">
    <property type="nucleotide sequence ID" value="NC_007498.2"/>
</dbReference>
<keyword evidence="10" id="KW-1185">Reference proteome</keyword>
<dbReference type="NCBIfam" id="TIGR01396">
    <property type="entry name" value="FlgB"/>
    <property type="match status" value="1"/>
</dbReference>
<protein>
    <recommendedName>
        <fullName evidence="3 6">Flagellar basal body rod protein FlgB</fullName>
    </recommendedName>
</protein>
<feature type="compositionally biased region" description="Polar residues" evidence="7">
    <location>
        <begin position="56"/>
        <end position="67"/>
    </location>
</feature>
<name>Q3A5B3_SYNC1</name>
<keyword evidence="4 6" id="KW-0975">Bacterial flagellum</keyword>
<comment type="subunit">
    <text evidence="6">The basal body constitutes a major portion of the flagellar organelle and consists of a number of rings mounted on a central rod.</text>
</comment>